<accession>A0A410PYD4</accession>
<dbReference type="SUPFAM" id="SSF51735">
    <property type="entry name" value="NAD(P)-binding Rossmann-fold domains"/>
    <property type="match status" value="1"/>
</dbReference>
<organism evidence="2 3">
    <name type="scientific">Aminipila luticellarii</name>
    <dbReference type="NCBI Taxonomy" id="2507160"/>
    <lineage>
        <taxon>Bacteria</taxon>
        <taxon>Bacillati</taxon>
        <taxon>Bacillota</taxon>
        <taxon>Clostridia</taxon>
        <taxon>Peptostreptococcales</taxon>
        <taxon>Anaerovoracaceae</taxon>
        <taxon>Aminipila</taxon>
    </lineage>
</organism>
<evidence type="ECO:0000259" key="1">
    <source>
        <dbReference type="Pfam" id="PF19328"/>
    </source>
</evidence>
<evidence type="ECO:0000313" key="3">
    <source>
        <dbReference type="Proteomes" id="UP000287601"/>
    </source>
</evidence>
<dbReference type="NCBIfam" id="NF040740">
    <property type="entry name" value="ornith_Ord"/>
    <property type="match status" value="1"/>
</dbReference>
<protein>
    <submittedName>
        <fullName evidence="2">Dihydrodipicolinate reductase</fullName>
    </submittedName>
</protein>
<dbReference type="AlphaFoldDB" id="A0A410PYD4"/>
<reference evidence="2 3" key="1">
    <citation type="submission" date="2019-01" db="EMBL/GenBank/DDBJ databases">
        <title>Draft genomes of a novel of Aminipila strains.</title>
        <authorList>
            <person name="Ma S."/>
        </authorList>
    </citation>
    <scope>NUCLEOTIDE SEQUENCE [LARGE SCALE GENOMIC DNA]</scope>
    <source>
        <strain evidence="3">JN-39</strain>
    </source>
</reference>
<dbReference type="EMBL" id="CP035281">
    <property type="protein sequence ID" value="QAT43992.1"/>
    <property type="molecule type" value="Genomic_DNA"/>
</dbReference>
<proteinExistence type="predicted"/>
<dbReference type="InterPro" id="IPR036291">
    <property type="entry name" value="NAD(P)-bd_dom_sf"/>
</dbReference>
<evidence type="ECO:0000313" key="2">
    <source>
        <dbReference type="EMBL" id="QAT43992.1"/>
    </source>
</evidence>
<feature type="domain" description="2,4-diaminopentanoate dehydrogenase C-terminal" evidence="1">
    <location>
        <begin position="142"/>
        <end position="345"/>
    </location>
</feature>
<dbReference type="KEGG" id="amij:EQM06_12600"/>
<dbReference type="CDD" id="cd24146">
    <property type="entry name" value="nat-AmDH_N_like"/>
    <property type="match status" value="1"/>
</dbReference>
<name>A0A410PYD4_9FIRM</name>
<dbReference type="OrthoDB" id="9767616at2"/>
<keyword evidence="3" id="KW-1185">Reference proteome</keyword>
<dbReference type="Pfam" id="PF19328">
    <property type="entry name" value="DAP_DH_C"/>
    <property type="match status" value="1"/>
</dbReference>
<gene>
    <name evidence="2" type="ORF">EQM06_12600</name>
</gene>
<dbReference type="RefSeq" id="WP_128746699.1">
    <property type="nucleotide sequence ID" value="NZ_CP035281.1"/>
</dbReference>
<dbReference type="Gene3D" id="3.40.50.720">
    <property type="entry name" value="NAD(P)-binding Rossmann-like Domain"/>
    <property type="match status" value="1"/>
</dbReference>
<dbReference type="InterPro" id="IPR045760">
    <property type="entry name" value="DAP_DH_C"/>
</dbReference>
<sequence>MENVKVILWGLGAMGGGIGKMITKKKGIDIVGAIDIGAKLGKSLYDVVPGIERGDREDVIVGTAEDVIKPGSADIVVVCTDSFTSKVYDKLVFVMERGINVITSAEEMAFPQAQEPELTKKLDEIAKKNSVTVLGTGINPGLIMDLLVILWTGACETVDHIVSRRVNSLSPFGPAVMEEQGIGMEVEEFNKRKADGTMAGHVGFAESVGMITTALGWKLDKFEQDMEPIVTDVDRKSPYGFAKAGQVAGVAMKGWGYVDGEKKIEMDHPQQIEPEQVGVHTGDYVEIKGVPPVNMANTPEIEGGIGTMAMILNTIPHVINARPGLKTMIDIPVPRALMGDVRDQICEECKIVK</sequence>
<dbReference type="Proteomes" id="UP000287601">
    <property type="component" value="Chromosome"/>
</dbReference>